<dbReference type="EMBL" id="CYZP01000001">
    <property type="protein sequence ID" value="CUN45787.1"/>
    <property type="molecule type" value="Genomic_DNA"/>
</dbReference>
<dbReference type="SUPFAM" id="SSF111331">
    <property type="entry name" value="NAD kinase/diacylglycerol kinase-like"/>
    <property type="match status" value="1"/>
</dbReference>
<evidence type="ECO:0000256" key="2">
    <source>
        <dbReference type="ARBA" id="ARBA00005983"/>
    </source>
</evidence>
<keyword evidence="7" id="KW-0443">Lipid metabolism</keyword>
<keyword evidence="4" id="KW-0547">Nucleotide-binding</keyword>
<keyword evidence="7" id="KW-0594">Phospholipid biosynthesis</keyword>
<name>A0A173X4R0_9FIRM</name>
<protein>
    <submittedName>
        <fullName evidence="10">Putative lipid kinase YtlR</fullName>
        <ecNumber evidence="10">2.7.1.-</ecNumber>
    </submittedName>
</protein>
<comment type="cofactor">
    <cofactor evidence="1">
        <name>Mg(2+)</name>
        <dbReference type="ChEBI" id="CHEBI:18420"/>
    </cofactor>
</comment>
<evidence type="ECO:0000256" key="3">
    <source>
        <dbReference type="ARBA" id="ARBA00022679"/>
    </source>
</evidence>
<dbReference type="SMART" id="SM00046">
    <property type="entry name" value="DAGKc"/>
    <property type="match status" value="1"/>
</dbReference>
<dbReference type="PROSITE" id="PS50146">
    <property type="entry name" value="DAGK"/>
    <property type="match status" value="1"/>
</dbReference>
<dbReference type="Pfam" id="PF00781">
    <property type="entry name" value="DAGK_cat"/>
    <property type="match status" value="1"/>
</dbReference>
<gene>
    <name evidence="10" type="primary">ytlR</name>
    <name evidence="10" type="ORF">ERS852476_00188</name>
</gene>
<keyword evidence="5 10" id="KW-0418">Kinase</keyword>
<dbReference type="GO" id="GO:0016301">
    <property type="term" value="F:kinase activity"/>
    <property type="evidence" value="ECO:0007669"/>
    <property type="project" value="UniProtKB-KW"/>
</dbReference>
<dbReference type="InterPro" id="IPR017438">
    <property type="entry name" value="ATP-NAD_kinase_N"/>
</dbReference>
<dbReference type="InterPro" id="IPR001206">
    <property type="entry name" value="Diacylglycerol_kinase_cat_dom"/>
</dbReference>
<keyword evidence="3 10" id="KW-0808">Transferase</keyword>
<evidence type="ECO:0000313" key="11">
    <source>
        <dbReference type="Proteomes" id="UP000095645"/>
    </source>
</evidence>
<evidence type="ECO:0000256" key="7">
    <source>
        <dbReference type="ARBA" id="ARBA00023209"/>
    </source>
</evidence>
<evidence type="ECO:0000256" key="8">
    <source>
        <dbReference type="ARBA" id="ARBA00023264"/>
    </source>
</evidence>
<keyword evidence="7" id="KW-0444">Lipid biosynthesis</keyword>
<keyword evidence="6" id="KW-0067">ATP-binding</keyword>
<accession>A0A173X4R0</accession>
<evidence type="ECO:0000259" key="9">
    <source>
        <dbReference type="PROSITE" id="PS50146"/>
    </source>
</evidence>
<dbReference type="PANTHER" id="PTHR12358:SF54">
    <property type="entry name" value="SPHINGOSINE KINASE RELATED PROTEIN"/>
    <property type="match status" value="1"/>
</dbReference>
<dbReference type="EC" id="2.7.1.-" evidence="10"/>
<evidence type="ECO:0000256" key="1">
    <source>
        <dbReference type="ARBA" id="ARBA00001946"/>
    </source>
</evidence>
<dbReference type="Gene3D" id="3.40.50.10330">
    <property type="entry name" value="Probable inorganic polyphosphate/atp-NAD kinase, domain 1"/>
    <property type="match status" value="1"/>
</dbReference>
<feature type="domain" description="DAGKc" evidence="9">
    <location>
        <begin position="1"/>
        <end position="141"/>
    </location>
</feature>
<evidence type="ECO:0000313" key="10">
    <source>
        <dbReference type="EMBL" id="CUN45787.1"/>
    </source>
</evidence>
<comment type="similarity">
    <text evidence="2">Belongs to the diacylglycerol/lipid kinase family.</text>
</comment>
<dbReference type="RefSeq" id="WP_055057247.1">
    <property type="nucleotide sequence ID" value="NZ_CYZP01000001.1"/>
</dbReference>
<dbReference type="PANTHER" id="PTHR12358">
    <property type="entry name" value="SPHINGOSINE KINASE"/>
    <property type="match status" value="1"/>
</dbReference>
<dbReference type="Proteomes" id="UP000095645">
    <property type="component" value="Unassembled WGS sequence"/>
</dbReference>
<dbReference type="AlphaFoldDB" id="A0A173X4R0"/>
<dbReference type="InterPro" id="IPR045540">
    <property type="entry name" value="YegS/DAGK_C"/>
</dbReference>
<proteinExistence type="inferred from homology"/>
<dbReference type="Pfam" id="PF19279">
    <property type="entry name" value="YegS_C"/>
    <property type="match status" value="1"/>
</dbReference>
<dbReference type="GO" id="GO:0008654">
    <property type="term" value="P:phospholipid biosynthetic process"/>
    <property type="evidence" value="ECO:0007669"/>
    <property type="project" value="UniProtKB-KW"/>
</dbReference>
<organism evidence="10 11">
    <name type="scientific">Blautia obeum</name>
    <dbReference type="NCBI Taxonomy" id="40520"/>
    <lineage>
        <taxon>Bacteria</taxon>
        <taxon>Bacillati</taxon>
        <taxon>Bacillota</taxon>
        <taxon>Clostridia</taxon>
        <taxon>Lachnospirales</taxon>
        <taxon>Lachnospiraceae</taxon>
        <taxon>Blautia</taxon>
    </lineage>
</organism>
<evidence type="ECO:0000256" key="5">
    <source>
        <dbReference type="ARBA" id="ARBA00022777"/>
    </source>
</evidence>
<dbReference type="InterPro" id="IPR016064">
    <property type="entry name" value="NAD/diacylglycerol_kinase_sf"/>
</dbReference>
<dbReference type="GO" id="GO:0005524">
    <property type="term" value="F:ATP binding"/>
    <property type="evidence" value="ECO:0007669"/>
    <property type="project" value="UniProtKB-KW"/>
</dbReference>
<evidence type="ECO:0000256" key="4">
    <source>
        <dbReference type="ARBA" id="ARBA00022741"/>
    </source>
</evidence>
<reference evidence="10 11" key="1">
    <citation type="submission" date="2015-09" db="EMBL/GenBank/DDBJ databases">
        <authorList>
            <consortium name="Pathogen Informatics"/>
        </authorList>
    </citation>
    <scope>NUCLEOTIDE SEQUENCE [LARGE SCALE GENOMIC DNA]</scope>
    <source>
        <strain evidence="10 11">2789STDY5834861</strain>
    </source>
</reference>
<dbReference type="Gene3D" id="2.60.200.40">
    <property type="match status" value="1"/>
</dbReference>
<dbReference type="InterPro" id="IPR050187">
    <property type="entry name" value="Lipid_Phosphate_FormReg"/>
</dbReference>
<sequence>MRRIQIIVNNGAGTGQAHRVWNETQCLLRGYKIKYVAHTTRYQGHATKLAEKISSMKGDDPIYLIVVGGDGTLNEVLNGITDFDRVRLGVIPTGSGNDFGRNLKLPKTPKESLKQICASIRKDQRGEELYRIDLGQVSWEGCEKPRIFGISAGLGLDALVCKKALHSRLKQVLNRFHLGKLTYLALTVQSLFTIETANAKVITEYGGFILPKMIFAAAMNLPAEGGGVPMAPKASPEDGRLSLSSASGIAKWQTFFLLPFLVAAKQERINGFNIREENGFRVLLDKPMVLHADGEYCGDVTRVEFRCLEKRLWLLHEKEGD</sequence>
<evidence type="ECO:0000256" key="6">
    <source>
        <dbReference type="ARBA" id="ARBA00022840"/>
    </source>
</evidence>
<keyword evidence="8" id="KW-1208">Phospholipid metabolism</keyword>